<evidence type="ECO:0000256" key="1">
    <source>
        <dbReference type="SAM" id="Coils"/>
    </source>
</evidence>
<dbReference type="PANTHER" id="PTHR31027">
    <property type="entry name" value="NUCLEAR SEGREGATION PROTEIN BFR1"/>
    <property type="match status" value="1"/>
</dbReference>
<sequence length="453" mass="50384">MADDTQPKPEVVIARLPGGKPDKEAHHREMDRIKSEIDKAQAKMTAVRAALSGEGLPSDSPAAKRRTELRSELDKLRAQQSGHKGARSKVFNEIKSLQDEIATKVKALQATKSRSAFKSPAELDAHVRELEAQVESGSLKIVEERKLLNEISALKKTRKGLDQIGAQQNGIDALRAKVEALRVSLDDPESQAVSRRYDEIKGELDQISKEQERIVGSRSKLLDQRTAISKQLDALYQERRARQAAYQNEQDRHFARMTAERERRNAQIKAEREAAEIARQEQEEEQLREEAALPAFAKEIEDCDALINYFSSESRTDDKAESASAAGTDAASSSVEASVPEGAVVVRRDEDNYFVAGGGKKKGNKKKSRAERDTNALNVPFGMLSALMSLSIPPPTNHADLPRVVDNIKLKREYFVSNQERATQENIQRAEEKIAAQRAARGADQEQPKEEST</sequence>
<proteinExistence type="predicted"/>
<feature type="region of interest" description="Disordered" evidence="2">
    <location>
        <begin position="50"/>
        <end position="86"/>
    </location>
</feature>
<dbReference type="AlphaFoldDB" id="A0AAF0ETT8"/>
<feature type="coiled-coil region" evidence="1">
    <location>
        <begin position="256"/>
        <end position="292"/>
    </location>
</feature>
<dbReference type="Gene3D" id="1.20.5.1160">
    <property type="entry name" value="Vasodilator-stimulated phosphoprotein"/>
    <property type="match status" value="1"/>
</dbReference>
<feature type="region of interest" description="Disordered" evidence="2">
    <location>
        <begin position="314"/>
        <end position="336"/>
    </location>
</feature>
<evidence type="ECO:0000256" key="2">
    <source>
        <dbReference type="SAM" id="MobiDB-lite"/>
    </source>
</evidence>
<feature type="region of interest" description="Disordered" evidence="2">
    <location>
        <begin position="1"/>
        <end position="28"/>
    </location>
</feature>
<dbReference type="GO" id="GO:0008298">
    <property type="term" value="P:intracellular mRNA localization"/>
    <property type="evidence" value="ECO:0007669"/>
    <property type="project" value="TreeGrafter"/>
</dbReference>
<keyword evidence="4" id="KW-1185">Reference proteome</keyword>
<feature type="region of interest" description="Disordered" evidence="2">
    <location>
        <begin position="420"/>
        <end position="453"/>
    </location>
</feature>
<dbReference type="GO" id="GO:1990904">
    <property type="term" value="C:ribonucleoprotein complex"/>
    <property type="evidence" value="ECO:0007669"/>
    <property type="project" value="TreeGrafter"/>
</dbReference>
<name>A0AAF0ETT8_9BASI</name>
<feature type="compositionally biased region" description="Basic and acidic residues" evidence="2">
    <location>
        <begin position="65"/>
        <end position="77"/>
    </location>
</feature>
<dbReference type="InterPro" id="IPR039604">
    <property type="entry name" value="Bfr1"/>
</dbReference>
<feature type="compositionally biased region" description="Low complexity" evidence="2">
    <location>
        <begin position="322"/>
        <end position="336"/>
    </location>
</feature>
<gene>
    <name evidence="3" type="primary">BFR1</name>
    <name evidence="3" type="ORF">MCUN1_001093</name>
</gene>
<dbReference type="Proteomes" id="UP001219933">
    <property type="component" value="Chromosome 2"/>
</dbReference>
<dbReference type="EMBL" id="CP119878">
    <property type="protein sequence ID" value="WFD34256.1"/>
    <property type="molecule type" value="Genomic_DNA"/>
</dbReference>
<dbReference type="GO" id="GO:0042175">
    <property type="term" value="C:nuclear outer membrane-endoplasmic reticulum membrane network"/>
    <property type="evidence" value="ECO:0007669"/>
    <property type="project" value="TreeGrafter"/>
</dbReference>
<dbReference type="GO" id="GO:0003729">
    <property type="term" value="F:mRNA binding"/>
    <property type="evidence" value="ECO:0007669"/>
    <property type="project" value="TreeGrafter"/>
</dbReference>
<organism evidence="3 4">
    <name type="scientific">Malassezia cuniculi</name>
    <dbReference type="NCBI Taxonomy" id="948313"/>
    <lineage>
        <taxon>Eukaryota</taxon>
        <taxon>Fungi</taxon>
        <taxon>Dikarya</taxon>
        <taxon>Basidiomycota</taxon>
        <taxon>Ustilaginomycotina</taxon>
        <taxon>Malasseziomycetes</taxon>
        <taxon>Malasseziales</taxon>
        <taxon>Malasseziaceae</taxon>
        <taxon>Malassezia</taxon>
    </lineage>
</organism>
<dbReference type="PANTHER" id="PTHR31027:SF2">
    <property type="entry name" value="LEBERCILIN DOMAIN-CONTAINING PROTEIN"/>
    <property type="match status" value="1"/>
</dbReference>
<evidence type="ECO:0000313" key="4">
    <source>
        <dbReference type="Proteomes" id="UP001219933"/>
    </source>
</evidence>
<feature type="compositionally biased region" description="Basic and acidic residues" evidence="2">
    <location>
        <begin position="428"/>
        <end position="453"/>
    </location>
</feature>
<reference evidence="3" key="1">
    <citation type="submission" date="2023-03" db="EMBL/GenBank/DDBJ databases">
        <title>Mating type loci evolution in Malassezia.</title>
        <authorList>
            <person name="Coelho M.A."/>
        </authorList>
    </citation>
    <scope>NUCLEOTIDE SEQUENCE</scope>
    <source>
        <strain evidence="3">CBS 11721</strain>
    </source>
</reference>
<evidence type="ECO:0000313" key="3">
    <source>
        <dbReference type="EMBL" id="WFD34256.1"/>
    </source>
</evidence>
<keyword evidence="1" id="KW-0175">Coiled coil</keyword>
<dbReference type="GO" id="GO:0005783">
    <property type="term" value="C:endoplasmic reticulum"/>
    <property type="evidence" value="ECO:0007669"/>
    <property type="project" value="TreeGrafter"/>
</dbReference>
<accession>A0AAF0ETT8</accession>
<protein>
    <submittedName>
        <fullName evidence="3">Multicopy suppressor of BFA (Brefeldin A)</fullName>
    </submittedName>
</protein>